<organism evidence="1 2">
    <name type="scientific">Polymorphum gilvum (strain LMG 25793 / CGMCC 1.9160 / SL003B-26A1)</name>
    <dbReference type="NCBI Taxonomy" id="991905"/>
    <lineage>
        <taxon>Bacteria</taxon>
        <taxon>Pseudomonadati</taxon>
        <taxon>Pseudomonadota</taxon>
        <taxon>Alphaproteobacteria</taxon>
        <taxon>Rhodobacterales</taxon>
        <taxon>Paracoccaceae</taxon>
        <taxon>Polymorphum</taxon>
    </lineage>
</organism>
<dbReference type="RefSeq" id="WP_013651994.1">
    <property type="nucleotide sequence ID" value="NC_015259.1"/>
</dbReference>
<evidence type="ECO:0000313" key="2">
    <source>
        <dbReference type="Proteomes" id="UP000008130"/>
    </source>
</evidence>
<reference evidence="1 2" key="1">
    <citation type="journal article" date="2011" name="J. Bacteriol.">
        <title>Complete genome sequence of Polymorphum gilvum SL003B-26A1T, a crude oil-degrading bacterium from oil-polluted saline soil.</title>
        <authorList>
            <person name="Li S.G."/>
            <person name="Tang Y.Q."/>
            <person name="Nie Y."/>
            <person name="Cai M."/>
            <person name="Wu X.L."/>
        </authorList>
    </citation>
    <scope>NUCLEOTIDE SEQUENCE [LARGE SCALE GENOMIC DNA]</scope>
    <source>
        <strain evidence="2">LMG 25793 / CGMCC 1.9160 / SL003B-26A1</strain>
    </source>
</reference>
<dbReference type="HOGENOM" id="CLU_698065_0_0_5"/>
<evidence type="ECO:0008006" key="3">
    <source>
        <dbReference type="Google" id="ProtNLM"/>
    </source>
</evidence>
<gene>
    <name evidence="1" type="ordered locus">SL003B_1248</name>
</gene>
<dbReference type="eggNOG" id="ENOG502Z8D7">
    <property type="taxonomic scope" value="Bacteria"/>
</dbReference>
<evidence type="ECO:0000313" key="1">
    <source>
        <dbReference type="EMBL" id="ADZ69676.1"/>
    </source>
</evidence>
<name>F2J0K9_POLGS</name>
<dbReference type="Proteomes" id="UP000008130">
    <property type="component" value="Chromosome"/>
</dbReference>
<dbReference type="OrthoDB" id="7673900at2"/>
<keyword evidence="2" id="KW-1185">Reference proteome</keyword>
<dbReference type="STRING" id="991905.SL003B_1248"/>
<sequence>MNVKANARMAATADIEKDAPATTAAAEGGTEPGPALRLAGLHFFLADVNAKTLMWLETGSLSFEGTGGRLLAAPFGDAMRLLTPQDQKNILSLIHGAIRKGKAGPLEVGMGLQNGPSGMSLASYRHETDAGQTFVVCYPMLDGSERDVGSIVRGLAPIIRHFVENSNRAVLTIDNYGYIRYASSGFFQTFQIEDPSLCLGRNIAHIPKRVGKTLTSLVLTSLARRANASGRGRFQLPKGDTVNLNYNVMYFRISETIGGVLFSAEPGEGSHTDFARVFDLFSTAALVIDTKTRKIVAANKAARKAYQLTQQVMDDQPVTETLLHPRSYATLLDAAKKGTGVPQSVVVNSLDGVSKNKRLRAVLFEEDEESPKLLLEAKA</sequence>
<dbReference type="AlphaFoldDB" id="F2J0K9"/>
<dbReference type="EMBL" id="CP002568">
    <property type="protein sequence ID" value="ADZ69676.1"/>
    <property type="molecule type" value="Genomic_DNA"/>
</dbReference>
<proteinExistence type="predicted"/>
<protein>
    <recommendedName>
        <fullName evidence="3">PAS domain-containing protein</fullName>
    </recommendedName>
</protein>
<dbReference type="KEGG" id="pgv:SL003B_1248"/>
<accession>F2J0K9</accession>